<evidence type="ECO:0000313" key="1">
    <source>
        <dbReference type="EMBL" id="KAK1293422.1"/>
    </source>
</evidence>
<organism evidence="1 2">
    <name type="scientific">Acorus calamus</name>
    <name type="common">Sweet flag</name>
    <dbReference type="NCBI Taxonomy" id="4465"/>
    <lineage>
        <taxon>Eukaryota</taxon>
        <taxon>Viridiplantae</taxon>
        <taxon>Streptophyta</taxon>
        <taxon>Embryophyta</taxon>
        <taxon>Tracheophyta</taxon>
        <taxon>Spermatophyta</taxon>
        <taxon>Magnoliopsida</taxon>
        <taxon>Liliopsida</taxon>
        <taxon>Acoraceae</taxon>
        <taxon>Acorus</taxon>
    </lineage>
</organism>
<accession>A0AAV9CZ36</accession>
<keyword evidence="2" id="KW-1185">Reference proteome</keyword>
<reference evidence="1" key="2">
    <citation type="submission" date="2023-06" db="EMBL/GenBank/DDBJ databases">
        <authorList>
            <person name="Ma L."/>
            <person name="Liu K.-W."/>
            <person name="Li Z."/>
            <person name="Hsiao Y.-Y."/>
            <person name="Qi Y."/>
            <person name="Fu T."/>
            <person name="Tang G."/>
            <person name="Zhang D."/>
            <person name="Sun W.-H."/>
            <person name="Liu D.-K."/>
            <person name="Li Y."/>
            <person name="Chen G.-Z."/>
            <person name="Liu X.-D."/>
            <person name="Liao X.-Y."/>
            <person name="Jiang Y.-T."/>
            <person name="Yu X."/>
            <person name="Hao Y."/>
            <person name="Huang J."/>
            <person name="Zhao X.-W."/>
            <person name="Ke S."/>
            <person name="Chen Y.-Y."/>
            <person name="Wu W.-L."/>
            <person name="Hsu J.-L."/>
            <person name="Lin Y.-F."/>
            <person name="Huang M.-D."/>
            <person name="Li C.-Y."/>
            <person name="Huang L."/>
            <person name="Wang Z.-W."/>
            <person name="Zhao X."/>
            <person name="Zhong W.-Y."/>
            <person name="Peng D.-H."/>
            <person name="Ahmad S."/>
            <person name="Lan S."/>
            <person name="Zhang J.-S."/>
            <person name="Tsai W.-C."/>
            <person name="Van De Peer Y."/>
            <person name="Liu Z.-J."/>
        </authorList>
    </citation>
    <scope>NUCLEOTIDE SEQUENCE</scope>
    <source>
        <strain evidence="1">CP</strain>
        <tissue evidence="1">Leaves</tissue>
    </source>
</reference>
<dbReference type="Proteomes" id="UP001180020">
    <property type="component" value="Unassembled WGS sequence"/>
</dbReference>
<proteinExistence type="predicted"/>
<name>A0AAV9CZ36_ACOCL</name>
<comment type="caution">
    <text evidence="1">The sequence shown here is derived from an EMBL/GenBank/DDBJ whole genome shotgun (WGS) entry which is preliminary data.</text>
</comment>
<gene>
    <name evidence="1" type="ORF">QJS10_CPB17g01043</name>
</gene>
<dbReference type="EMBL" id="JAUJYO010000017">
    <property type="protein sequence ID" value="KAK1293422.1"/>
    <property type="molecule type" value="Genomic_DNA"/>
</dbReference>
<reference evidence="1" key="1">
    <citation type="journal article" date="2023" name="Nat. Commun.">
        <title>Diploid and tetraploid genomes of Acorus and the evolution of monocots.</title>
        <authorList>
            <person name="Ma L."/>
            <person name="Liu K.W."/>
            <person name="Li Z."/>
            <person name="Hsiao Y.Y."/>
            <person name="Qi Y."/>
            <person name="Fu T."/>
            <person name="Tang G.D."/>
            <person name="Zhang D."/>
            <person name="Sun W.H."/>
            <person name="Liu D.K."/>
            <person name="Li Y."/>
            <person name="Chen G.Z."/>
            <person name="Liu X.D."/>
            <person name="Liao X.Y."/>
            <person name="Jiang Y.T."/>
            <person name="Yu X."/>
            <person name="Hao Y."/>
            <person name="Huang J."/>
            <person name="Zhao X.W."/>
            <person name="Ke S."/>
            <person name="Chen Y.Y."/>
            <person name="Wu W.L."/>
            <person name="Hsu J.L."/>
            <person name="Lin Y.F."/>
            <person name="Huang M.D."/>
            <person name="Li C.Y."/>
            <person name="Huang L."/>
            <person name="Wang Z.W."/>
            <person name="Zhao X."/>
            <person name="Zhong W.Y."/>
            <person name="Peng D.H."/>
            <person name="Ahmad S."/>
            <person name="Lan S."/>
            <person name="Zhang J.S."/>
            <person name="Tsai W.C."/>
            <person name="Van de Peer Y."/>
            <person name="Liu Z.J."/>
        </authorList>
    </citation>
    <scope>NUCLEOTIDE SEQUENCE</scope>
    <source>
        <tissue evidence="1">Leaves</tissue>
    </source>
</reference>
<evidence type="ECO:0000313" key="2">
    <source>
        <dbReference type="Proteomes" id="UP001180020"/>
    </source>
</evidence>
<sequence length="111" mass="12231">MEGTKTSTKTKMSIGNSLSVAQDAIHAENHDRGFDFLHSRAASASGCGGGRSRGLGRRDEEKIRFGRCDVQRGRPMRAWPNENAAPEILHLQAAMVWRDGEQIQLLAIDVQ</sequence>
<protein>
    <submittedName>
        <fullName evidence="1">Uncharacterized protein</fullName>
    </submittedName>
</protein>
<dbReference type="AlphaFoldDB" id="A0AAV9CZ36"/>